<keyword evidence="12" id="KW-1185">Reference proteome</keyword>
<dbReference type="GO" id="GO:0004177">
    <property type="term" value="F:aminopeptidase activity"/>
    <property type="evidence" value="ECO:0007669"/>
    <property type="project" value="UniProtKB-KW"/>
</dbReference>
<evidence type="ECO:0000259" key="10">
    <source>
        <dbReference type="Pfam" id="PF00930"/>
    </source>
</evidence>
<dbReference type="OrthoDB" id="16520at2759"/>
<dbReference type="SUPFAM" id="SSF82171">
    <property type="entry name" value="DPP6 N-terminal domain-like"/>
    <property type="match status" value="1"/>
</dbReference>
<dbReference type="Gene3D" id="2.140.10.30">
    <property type="entry name" value="Dipeptidylpeptidase IV, N-terminal domain"/>
    <property type="match status" value="1"/>
</dbReference>
<evidence type="ECO:0000259" key="9">
    <source>
        <dbReference type="Pfam" id="PF00326"/>
    </source>
</evidence>
<evidence type="ECO:0000313" key="11">
    <source>
        <dbReference type="EMBL" id="KAA8905104.1"/>
    </source>
</evidence>
<feature type="compositionally biased region" description="Low complexity" evidence="7">
    <location>
        <begin position="14"/>
        <end position="24"/>
    </location>
</feature>
<name>A0A642UT76_DIURU</name>
<dbReference type="InterPro" id="IPR002469">
    <property type="entry name" value="Peptidase_S9B_N"/>
</dbReference>
<organism evidence="11 12">
    <name type="scientific">Diutina rugosa</name>
    <name type="common">Yeast</name>
    <name type="synonym">Candida rugosa</name>
    <dbReference type="NCBI Taxonomy" id="5481"/>
    <lineage>
        <taxon>Eukaryota</taxon>
        <taxon>Fungi</taxon>
        <taxon>Dikarya</taxon>
        <taxon>Ascomycota</taxon>
        <taxon>Saccharomycotina</taxon>
        <taxon>Pichiomycetes</taxon>
        <taxon>Debaryomycetaceae</taxon>
        <taxon>Diutina</taxon>
    </lineage>
</organism>
<protein>
    <submittedName>
        <fullName evidence="11">Uncharacterized protein</fullName>
    </submittedName>
</protein>
<dbReference type="GO" id="GO:0006508">
    <property type="term" value="P:proteolysis"/>
    <property type="evidence" value="ECO:0007669"/>
    <property type="project" value="UniProtKB-KW"/>
</dbReference>
<dbReference type="EMBL" id="SWFT01000050">
    <property type="protein sequence ID" value="KAA8905104.1"/>
    <property type="molecule type" value="Genomic_DNA"/>
</dbReference>
<evidence type="ECO:0000256" key="2">
    <source>
        <dbReference type="ARBA" id="ARBA00022438"/>
    </source>
</evidence>
<keyword evidence="3" id="KW-0645">Protease</keyword>
<evidence type="ECO:0000256" key="5">
    <source>
        <dbReference type="ARBA" id="ARBA00022825"/>
    </source>
</evidence>
<dbReference type="InterPro" id="IPR029058">
    <property type="entry name" value="AB_hydrolase_fold"/>
</dbReference>
<dbReference type="Pfam" id="PF00326">
    <property type="entry name" value="Peptidase_S9"/>
    <property type="match status" value="1"/>
</dbReference>
<accession>A0A642UT76</accession>
<dbReference type="PANTHER" id="PTHR11731">
    <property type="entry name" value="PROTEASE FAMILY S9B,C DIPEPTIDYL-PEPTIDASE IV-RELATED"/>
    <property type="match status" value="1"/>
</dbReference>
<evidence type="ECO:0000256" key="6">
    <source>
        <dbReference type="ARBA" id="ARBA00023180"/>
    </source>
</evidence>
<dbReference type="Pfam" id="PF00930">
    <property type="entry name" value="DPPIV_N"/>
    <property type="match status" value="1"/>
</dbReference>
<feature type="transmembrane region" description="Helical" evidence="8">
    <location>
        <begin position="65"/>
        <end position="87"/>
    </location>
</feature>
<keyword evidence="6" id="KW-0325">Glycoprotein</keyword>
<dbReference type="VEuPathDB" id="FungiDB:DIURU_001532"/>
<dbReference type="GO" id="GO:0008239">
    <property type="term" value="F:dipeptidyl-peptidase activity"/>
    <property type="evidence" value="ECO:0007669"/>
    <property type="project" value="TreeGrafter"/>
</dbReference>
<dbReference type="GO" id="GO:0005886">
    <property type="term" value="C:plasma membrane"/>
    <property type="evidence" value="ECO:0007669"/>
    <property type="project" value="TreeGrafter"/>
</dbReference>
<sequence>MDDLPPTAEGGSGVPSRSSSSSFSRCMDDIEEYQQKNQARDDFNEDSGFQAALQKYTGTRSWGRMLLLGVIFVVCAIWIIGLLVYGGERPDPVETQKWRNGTYSGELMPFDLDRRNVTMDTVRQGHYYSFSKSLQWLDDAAFPEANRTDNDAWALSIEYLLIDDQPTTVHRVVNYDTMEAVLEFPRQIEYRNNFFYPSSVYVNPGKPVDSGTWHMLATDVIGQWRSSSLALYFMWNSETGEIVCLQPPQISDDSKLEKLHWAYFSPDGEHVLFSFNHDLYLWKLADQTTERLTDDGSESVFHGRTDWVYEEEVTSSDNMVWWAPDASRFAFVTLDDSQVDDYDIDYYVRDPTKSAPQDTPFRQYPMTTRFKYPKPGRPNPIPTFRVYDVKTKQITDLDVDTSKIGRDYVVYHGDWLDSNNFLVKLTDRTSRLLCRGLWQPQVGTQIRSLTTTNVTEDFHGWVEKTQAVAVIPKDDGSAPGYVDKVVNTETMRTHLAYFDTPDATEYRFITGSDAWHITQKTELVYSPRAKRVFALATVYSTMDTTLLAVNPHGDNDIQFYTDPNKPGVHYFAASPRGDHLDVRYLGPNLLPWQKILSVDRVENIMEGQKVPAFKAVSDGFINSQVTQAMEQALTNTNFPSRRFHQVVVDHYDDGTPIMVNMVEILPPGFDPLKKYPVLVDVYGGPGLQKVDRSSMVEFRMAFSAMLNCIVLAIDPRGTGGQDWRFMSAATNRIGYWEPRDLVTVTQEYIHNNTFALANRTAVWGWSYGGFSTLRTLEFDKGETFKYGVAVAPVTNWMFYDSIYTERFMMQPQDNPNYEYYSQIRNTDNLSQVSRFLVMHGTADDNVHFQNSMWLLNRFDEGKLENYDVHFFPDSDHSIRYDGADKIVYDKIVHWLGDAFRGKFDGNFDRF</sequence>
<dbReference type="InterPro" id="IPR050278">
    <property type="entry name" value="Serine_Prot_S9B/DPPIV"/>
</dbReference>
<dbReference type="AlphaFoldDB" id="A0A642UT76"/>
<proteinExistence type="inferred from homology"/>
<dbReference type="Gene3D" id="3.40.50.1820">
    <property type="entry name" value="alpha/beta hydrolase"/>
    <property type="match status" value="1"/>
</dbReference>
<dbReference type="Proteomes" id="UP000449547">
    <property type="component" value="Unassembled WGS sequence"/>
</dbReference>
<dbReference type="SUPFAM" id="SSF53474">
    <property type="entry name" value="alpha/beta-Hydrolases"/>
    <property type="match status" value="1"/>
</dbReference>
<evidence type="ECO:0000256" key="7">
    <source>
        <dbReference type="SAM" id="MobiDB-lite"/>
    </source>
</evidence>
<comment type="caution">
    <text evidence="11">The sequence shown here is derived from an EMBL/GenBank/DDBJ whole genome shotgun (WGS) entry which is preliminary data.</text>
</comment>
<feature type="domain" description="Dipeptidylpeptidase IV N-terminal" evidence="10">
    <location>
        <begin position="215"/>
        <end position="589"/>
    </location>
</feature>
<dbReference type="PANTHER" id="PTHR11731:SF160">
    <property type="entry name" value="DIPEPTIDYL AMINOPEPTIDASE A"/>
    <property type="match status" value="1"/>
</dbReference>
<keyword evidence="4" id="KW-0378">Hydrolase</keyword>
<dbReference type="InterPro" id="IPR001375">
    <property type="entry name" value="Peptidase_S9_cat"/>
</dbReference>
<keyword evidence="8" id="KW-0812">Transmembrane</keyword>
<evidence type="ECO:0000256" key="1">
    <source>
        <dbReference type="ARBA" id="ARBA00006150"/>
    </source>
</evidence>
<evidence type="ECO:0000313" key="12">
    <source>
        <dbReference type="Proteomes" id="UP000449547"/>
    </source>
</evidence>
<feature type="domain" description="Peptidase S9 prolyl oligopeptidase catalytic" evidence="9">
    <location>
        <begin position="697"/>
        <end position="900"/>
    </location>
</feature>
<keyword evidence="5" id="KW-0720">Serine protease</keyword>
<keyword evidence="8" id="KW-0472">Membrane</keyword>
<keyword evidence="2" id="KW-0031">Aminopeptidase</keyword>
<evidence type="ECO:0000256" key="3">
    <source>
        <dbReference type="ARBA" id="ARBA00022670"/>
    </source>
</evidence>
<dbReference type="RefSeq" id="XP_034013490.1">
    <property type="nucleotide sequence ID" value="XM_034154086.1"/>
</dbReference>
<feature type="region of interest" description="Disordered" evidence="7">
    <location>
        <begin position="1"/>
        <end position="25"/>
    </location>
</feature>
<dbReference type="OMA" id="NYDMHIF"/>
<evidence type="ECO:0000256" key="4">
    <source>
        <dbReference type="ARBA" id="ARBA00022801"/>
    </source>
</evidence>
<keyword evidence="8" id="KW-1133">Transmembrane helix</keyword>
<dbReference type="GO" id="GO:0008236">
    <property type="term" value="F:serine-type peptidase activity"/>
    <property type="evidence" value="ECO:0007669"/>
    <property type="project" value="UniProtKB-KW"/>
</dbReference>
<evidence type="ECO:0000256" key="8">
    <source>
        <dbReference type="SAM" id="Phobius"/>
    </source>
</evidence>
<dbReference type="FunFam" id="3.40.50.1820:FF:000003">
    <property type="entry name" value="Dipeptidyl peptidase 4"/>
    <property type="match status" value="1"/>
</dbReference>
<reference evidence="11 12" key="1">
    <citation type="submission" date="2019-07" db="EMBL/GenBank/DDBJ databases">
        <title>Genome assembly of two rare yeast pathogens: Diutina rugosa and Trichomonascus ciferrii.</title>
        <authorList>
            <person name="Mixao V."/>
            <person name="Saus E."/>
            <person name="Hansen A."/>
            <person name="Lass-Flor C."/>
            <person name="Gabaldon T."/>
        </authorList>
    </citation>
    <scope>NUCLEOTIDE SEQUENCE [LARGE SCALE GENOMIC DNA]</scope>
    <source>
        <strain evidence="11 12">CBS 613</strain>
    </source>
</reference>
<gene>
    <name evidence="11" type="ORF">DIURU_001532</name>
</gene>
<dbReference type="GeneID" id="54780185"/>
<comment type="similarity">
    <text evidence="1">Belongs to the peptidase S9B family.</text>
</comment>